<protein>
    <submittedName>
        <fullName evidence="1">Uncharacterized protein</fullName>
    </submittedName>
</protein>
<gene>
    <name evidence="1" type="ORF">GOP47_0012974</name>
</gene>
<reference evidence="1" key="1">
    <citation type="submission" date="2021-01" db="EMBL/GenBank/DDBJ databases">
        <title>Adiantum capillus-veneris genome.</title>
        <authorList>
            <person name="Fang Y."/>
            <person name="Liao Q."/>
        </authorList>
    </citation>
    <scope>NUCLEOTIDE SEQUENCE</scope>
    <source>
        <strain evidence="1">H3</strain>
        <tissue evidence="1">Leaf</tissue>
    </source>
</reference>
<feature type="non-terminal residue" evidence="1">
    <location>
        <position position="99"/>
    </location>
</feature>
<evidence type="ECO:0000313" key="2">
    <source>
        <dbReference type="Proteomes" id="UP000886520"/>
    </source>
</evidence>
<sequence length="99" mass="11114">ILVIFPRNYLEEVVHGGSVVHEDSLTASYGTGFEMGMSFHQAALQGMDYADLPYVEDVKSWPALPTMEEIVWDPMDEIEKAVSDGLYIVASKSLNHLYF</sequence>
<accession>A0A9D4URQ6</accession>
<dbReference type="Proteomes" id="UP000886520">
    <property type="component" value="Chromosome 12"/>
</dbReference>
<comment type="caution">
    <text evidence="1">The sequence shown here is derived from an EMBL/GenBank/DDBJ whole genome shotgun (WGS) entry which is preliminary data.</text>
</comment>
<proteinExistence type="predicted"/>
<evidence type="ECO:0000313" key="1">
    <source>
        <dbReference type="EMBL" id="KAI5072868.1"/>
    </source>
</evidence>
<dbReference type="EMBL" id="JABFUD020000012">
    <property type="protein sequence ID" value="KAI5072868.1"/>
    <property type="molecule type" value="Genomic_DNA"/>
</dbReference>
<dbReference type="AlphaFoldDB" id="A0A9D4URQ6"/>
<organism evidence="1 2">
    <name type="scientific">Adiantum capillus-veneris</name>
    <name type="common">Maidenhair fern</name>
    <dbReference type="NCBI Taxonomy" id="13818"/>
    <lineage>
        <taxon>Eukaryota</taxon>
        <taxon>Viridiplantae</taxon>
        <taxon>Streptophyta</taxon>
        <taxon>Embryophyta</taxon>
        <taxon>Tracheophyta</taxon>
        <taxon>Polypodiopsida</taxon>
        <taxon>Polypodiidae</taxon>
        <taxon>Polypodiales</taxon>
        <taxon>Pteridineae</taxon>
        <taxon>Pteridaceae</taxon>
        <taxon>Vittarioideae</taxon>
        <taxon>Adiantum</taxon>
    </lineage>
</organism>
<name>A0A9D4URQ6_ADICA</name>
<keyword evidence="2" id="KW-1185">Reference proteome</keyword>